<keyword evidence="2" id="KW-1185">Reference proteome</keyword>
<name>A0A218M3G5_9CAUD</name>
<dbReference type="Pfam" id="PF19062">
    <property type="entry name" value="DUF5758"/>
    <property type="match status" value="1"/>
</dbReference>
<sequence>MTRIEEAAIDQETRTAFTENDHRYDHGSWLSVRALKVLRMHASYDGPNGVWTVHTPLRVFKKTFGYEPDQGTHYNKNEVLTELELPVGALIVAESLYSWMRNARIGWSSQSRKMRANEAVVVSHRKIGTGEMLASSNSLLDVSFEYRVGQTVRPTMDFYMGCEQCAAGIHFFIDQADAESYML</sequence>
<accession>A0A218M3G5</accession>
<reference evidence="1 2" key="1">
    <citation type="submission" date="2017-08" db="EMBL/GenBank/DDBJ databases">
        <title>Characterization and complete genome sequence of novel bacteriophage infecting the causal agent of bacterial fruit blotch, Acidovorax citrulli.</title>
        <authorList>
            <person name="Midani A.R."/>
            <person name="Park S.-H."/>
            <person name="Choi T.-J."/>
        </authorList>
    </citation>
    <scope>NUCLEOTIDE SEQUENCE [LARGE SCALE GENOMIC DNA]</scope>
</reference>
<evidence type="ECO:0000313" key="2">
    <source>
        <dbReference type="Proteomes" id="UP000224101"/>
    </source>
</evidence>
<dbReference type="Proteomes" id="UP000224101">
    <property type="component" value="Segment"/>
</dbReference>
<protein>
    <submittedName>
        <fullName evidence="1">Uncharacterized protein</fullName>
    </submittedName>
</protein>
<proteinExistence type="predicted"/>
<dbReference type="EMBL" id="KY979132">
    <property type="protein sequence ID" value="ASD50585.1"/>
    <property type="molecule type" value="Genomic_DNA"/>
</dbReference>
<dbReference type="KEGG" id="vg:40085745"/>
<dbReference type="RefSeq" id="YP_009609660.1">
    <property type="nucleotide sequence ID" value="NC_041997.1"/>
</dbReference>
<dbReference type="GeneID" id="40085745"/>
<dbReference type="OrthoDB" id="6202at10239"/>
<dbReference type="InterPro" id="IPR043919">
    <property type="entry name" value="DUF5758"/>
</dbReference>
<evidence type="ECO:0000313" key="1">
    <source>
        <dbReference type="EMBL" id="ASD50585.1"/>
    </source>
</evidence>
<organism evidence="1 2">
    <name type="scientific">Acidovorax phage ACP17</name>
    <dbReference type="NCBI Taxonomy" id="2010329"/>
    <lineage>
        <taxon>Viruses</taxon>
        <taxon>Duplodnaviria</taxon>
        <taxon>Heunggongvirae</taxon>
        <taxon>Uroviricota</taxon>
        <taxon>Caudoviricetes</taxon>
        <taxon>Busanvirus</taxon>
        <taxon>Busanvirus ACP17</taxon>
    </lineage>
</organism>